<dbReference type="OrthoDB" id="2399193at2759"/>
<dbReference type="InterPro" id="IPR011990">
    <property type="entry name" value="TPR-like_helical_dom_sf"/>
</dbReference>
<sequence>NCHHQYGIGLKYLNEELKWLELAKNINENNLEICNDENSLATEIVKNDMKTMGLFKLYLELAENGDTHAQFKSLCYFNGNGVVKNDNEASNWLQKSATNENVRAQFILSKCYDTSFIVLKEISIQHEKINLSHGLNIREYQIEQTTQPAIKFEFTPLFTNNISKSLMLRKITGSEVFFLTQGLIIDSNSNFDHKLLIDNEIFDELKTNNIYCEIISEQLSIEINIQTLKPTRKLRLEIQAALESNTPIENLKHVFQNFGHFFPTKIILEIENLLVNWKENIRQFDPSYMIEMGGDPISLSRIPEWLENVSNQYSEWHIIKRVVVPLYKILDENQQRDIENLFIKEDYVLMNNKTPLLDYSTGYQRIKFGGRLKSNNYQLFGIIVTCNDEKLENVYVRFSLKTVCGFSVSWHDFRQDYIQANDETTFDSSQPQYIFQWILIGCPSEIGYFDLTTRNILVKSGVKESKLKHDTTIQSTQIEVGNSLFNKNIVILDVEYTPLPTYLFFKTAFGEWQEDGSFAIQIQEEKNKHMDDDYTIKIRWCVLKIDNPQERMWAELGELGEIL</sequence>
<organism evidence="1 2">
    <name type="scientific">Ambispora gerdemannii</name>
    <dbReference type="NCBI Taxonomy" id="144530"/>
    <lineage>
        <taxon>Eukaryota</taxon>
        <taxon>Fungi</taxon>
        <taxon>Fungi incertae sedis</taxon>
        <taxon>Mucoromycota</taxon>
        <taxon>Glomeromycotina</taxon>
        <taxon>Glomeromycetes</taxon>
        <taxon>Archaeosporales</taxon>
        <taxon>Ambisporaceae</taxon>
        <taxon>Ambispora</taxon>
    </lineage>
</organism>
<reference evidence="1" key="1">
    <citation type="submission" date="2021-06" db="EMBL/GenBank/DDBJ databases">
        <authorList>
            <person name="Kallberg Y."/>
            <person name="Tangrot J."/>
            <person name="Rosling A."/>
        </authorList>
    </citation>
    <scope>NUCLEOTIDE SEQUENCE</scope>
    <source>
        <strain evidence="1">MT106</strain>
    </source>
</reference>
<protein>
    <submittedName>
        <fullName evidence="1">2227_t:CDS:1</fullName>
    </submittedName>
</protein>
<dbReference type="Proteomes" id="UP000789831">
    <property type="component" value="Unassembled WGS sequence"/>
</dbReference>
<feature type="non-terminal residue" evidence="1">
    <location>
        <position position="563"/>
    </location>
</feature>
<evidence type="ECO:0000313" key="1">
    <source>
        <dbReference type="EMBL" id="CAG8596146.1"/>
    </source>
</evidence>
<dbReference type="AlphaFoldDB" id="A0A9N9GC78"/>
<dbReference type="Gene3D" id="1.25.40.10">
    <property type="entry name" value="Tetratricopeptide repeat domain"/>
    <property type="match status" value="1"/>
</dbReference>
<proteinExistence type="predicted"/>
<accession>A0A9N9GC78</accession>
<comment type="caution">
    <text evidence="1">The sequence shown here is derived from an EMBL/GenBank/DDBJ whole genome shotgun (WGS) entry which is preliminary data.</text>
</comment>
<dbReference type="EMBL" id="CAJVPL010002014">
    <property type="protein sequence ID" value="CAG8596146.1"/>
    <property type="molecule type" value="Genomic_DNA"/>
</dbReference>
<dbReference type="SUPFAM" id="SSF81901">
    <property type="entry name" value="HCP-like"/>
    <property type="match status" value="1"/>
</dbReference>
<gene>
    <name evidence="1" type="ORF">AGERDE_LOCUS8859</name>
</gene>
<keyword evidence="2" id="KW-1185">Reference proteome</keyword>
<evidence type="ECO:0000313" key="2">
    <source>
        <dbReference type="Proteomes" id="UP000789831"/>
    </source>
</evidence>
<name>A0A9N9GC78_9GLOM</name>